<keyword evidence="4 9" id="KW-0671">Queuosine biosynthesis</keyword>
<dbReference type="SUPFAM" id="SSF102114">
    <property type="entry name" value="Radical SAM enzymes"/>
    <property type="match status" value="1"/>
</dbReference>
<dbReference type="KEGG" id="mars:A8C75_13145"/>
<feature type="binding site" evidence="9">
    <location>
        <begin position="173"/>
        <end position="176"/>
    </location>
    <ligand>
        <name>S-adenosyl-L-methionine</name>
        <dbReference type="ChEBI" id="CHEBI:59789"/>
    </ligand>
</feature>
<dbReference type="GO" id="GO:0008616">
    <property type="term" value="P:tRNA queuosine(34) biosynthetic process"/>
    <property type="evidence" value="ECO:0007669"/>
    <property type="project" value="UniProtKB-UniRule"/>
</dbReference>
<sequence>MYSVKEMFYTLQGEGAQAGRPAVFCRFAGCNLWSGREQDRSSAICDFCDTDFVGTDGQNGGKFATAQALAEATLALWPDPAQGTPYLVCTGGEPALQLDTALIEAFKAVGFEIAVETNGTKPLPEGIDWICLSPKANTDLVLSAGQELKLVYPQLLAPPERFTSLAFEHFYLQPLDGPDAAAHLRLCVQYCLDHPQWKLSLQTHKILGID</sequence>
<evidence type="ECO:0000256" key="2">
    <source>
        <dbReference type="ARBA" id="ARBA00022691"/>
    </source>
</evidence>
<dbReference type="SFLD" id="SFLDF00376">
    <property type="entry name" value="7-carboxy-7-deazaguanine_synth"/>
    <property type="match status" value="1"/>
</dbReference>
<dbReference type="PANTHER" id="PTHR42836:SF1">
    <property type="entry name" value="7-CARBOXY-7-DEAZAGUANINE SYNTHASE"/>
    <property type="match status" value="1"/>
</dbReference>
<protein>
    <recommendedName>
        <fullName evidence="9">7-carboxy-7-deazaguanine synthase</fullName>
        <shortName evidence="9">CDG synthase</shortName>
        <ecNumber evidence="9">4.3.99.3</ecNumber>
    </recommendedName>
    <alternativeName>
        <fullName evidence="9">Queuosine biosynthesis protein QueE</fullName>
    </alternativeName>
</protein>
<keyword evidence="7 9" id="KW-0411">Iron-sulfur</keyword>
<dbReference type="AlphaFoldDB" id="A0A1A9F0Q0"/>
<dbReference type="InterPro" id="IPR030977">
    <property type="entry name" value="QueE_Cx14CxxC"/>
</dbReference>
<gene>
    <name evidence="9" type="primary">queE</name>
    <name evidence="10" type="ORF">A8C75_13145</name>
</gene>
<feature type="binding site" evidence="9">
    <location>
        <begin position="133"/>
        <end position="135"/>
    </location>
    <ligand>
        <name>S-adenosyl-L-methionine</name>
        <dbReference type="ChEBI" id="CHEBI:59789"/>
    </ligand>
</feature>
<dbReference type="Gene3D" id="3.20.20.70">
    <property type="entry name" value="Aldolase class I"/>
    <property type="match status" value="1"/>
</dbReference>
<dbReference type="InterPro" id="IPR024924">
    <property type="entry name" value="7-CO-7-deazaguanine_synth-like"/>
</dbReference>
<dbReference type="STRING" id="1821621.A8C75_13145"/>
<reference evidence="10 11" key="2">
    <citation type="journal article" date="2018" name="Int. J. Syst. Evol. Microbiol.">
        <title>Marinobacterium aestuarii sp. nov., a benzene-degrading marine bacterium isolated from estuary sediment.</title>
        <authorList>
            <person name="Bae S.S."/>
            <person name="Jung J."/>
            <person name="Chung D."/>
            <person name="Baek K."/>
        </authorList>
    </citation>
    <scope>NUCLEOTIDE SEQUENCE [LARGE SCALE GENOMIC DNA]</scope>
    <source>
        <strain evidence="10 11">ST58-10</strain>
    </source>
</reference>
<feature type="binding site" evidence="9">
    <location>
        <position position="30"/>
    </location>
    <ligand>
        <name>[4Fe-4S] cluster</name>
        <dbReference type="ChEBI" id="CHEBI:49883"/>
        <note>4Fe-4S-S-AdoMet</note>
    </ligand>
</feature>
<feature type="binding site" evidence="9">
    <location>
        <begin position="11"/>
        <end position="13"/>
    </location>
    <ligand>
        <name>substrate</name>
    </ligand>
</feature>
<comment type="similarity">
    <text evidence="9">Belongs to the radical SAM superfamily. 7-carboxy-7-deazaguanine synthase family.</text>
</comment>
<evidence type="ECO:0000256" key="4">
    <source>
        <dbReference type="ARBA" id="ARBA00022785"/>
    </source>
</evidence>
<keyword evidence="11" id="KW-1185">Reference proteome</keyword>
<evidence type="ECO:0000256" key="1">
    <source>
        <dbReference type="ARBA" id="ARBA00022485"/>
    </source>
</evidence>
<feature type="binding site" evidence="9">
    <location>
        <position position="48"/>
    </location>
    <ligand>
        <name>[4Fe-4S] cluster</name>
        <dbReference type="ChEBI" id="CHEBI:49883"/>
        <note>4Fe-4S-S-AdoMet</note>
    </ligand>
</feature>
<feature type="binding site" evidence="9">
    <location>
        <position position="45"/>
    </location>
    <ligand>
        <name>[4Fe-4S] cluster</name>
        <dbReference type="ChEBI" id="CHEBI:49883"/>
        <note>4Fe-4S-S-AdoMet</note>
    </ligand>
</feature>
<name>A0A1A9F0Q0_9GAMM</name>
<dbReference type="EMBL" id="CP015839">
    <property type="protein sequence ID" value="ANG63323.1"/>
    <property type="molecule type" value="Genomic_DNA"/>
</dbReference>
<comment type="subunit">
    <text evidence="9">Homodimer.</text>
</comment>
<dbReference type="PANTHER" id="PTHR42836">
    <property type="entry name" value="7-CARBOXY-7-DEAZAGUANINE SYNTHASE"/>
    <property type="match status" value="1"/>
</dbReference>
<comment type="caution">
    <text evidence="9">Lacks conserved residue(s) required for the propagation of feature annotation.</text>
</comment>
<keyword evidence="6 9" id="KW-0408">Iron</keyword>
<feature type="binding site" evidence="9">
    <location>
        <position position="90"/>
    </location>
    <ligand>
        <name>substrate</name>
    </ligand>
</feature>
<keyword evidence="2 9" id="KW-0949">S-adenosyl-L-methionine</keyword>
<dbReference type="Proteomes" id="UP000078070">
    <property type="component" value="Chromosome"/>
</dbReference>
<evidence type="ECO:0000256" key="9">
    <source>
        <dbReference type="HAMAP-Rule" id="MF_00917"/>
    </source>
</evidence>
<feature type="binding site" evidence="9">
    <location>
        <position position="50"/>
    </location>
    <ligand>
        <name>Mg(2+)</name>
        <dbReference type="ChEBI" id="CHEBI:18420"/>
    </ligand>
</feature>
<comment type="cofactor">
    <cofactor evidence="9">
        <name>S-adenosyl-L-methionine</name>
        <dbReference type="ChEBI" id="CHEBI:59789"/>
    </cofactor>
    <text evidence="9">Binds 1 S-adenosyl-L-methionine per subunit.</text>
</comment>
<dbReference type="RefSeq" id="WP_067383104.1">
    <property type="nucleotide sequence ID" value="NZ_CP015839.1"/>
</dbReference>
<dbReference type="GO" id="GO:0016840">
    <property type="term" value="F:carbon-nitrogen lyase activity"/>
    <property type="evidence" value="ECO:0007669"/>
    <property type="project" value="UniProtKB-UniRule"/>
</dbReference>
<evidence type="ECO:0000256" key="6">
    <source>
        <dbReference type="ARBA" id="ARBA00023004"/>
    </source>
</evidence>
<dbReference type="UniPathway" id="UPA00391"/>
<keyword evidence="5 9" id="KW-0460">Magnesium</keyword>
<dbReference type="NCBIfam" id="TIGR04508">
    <property type="entry name" value="queE_Cx14CxxC"/>
    <property type="match status" value="1"/>
</dbReference>
<comment type="cofactor">
    <cofactor evidence="9">
        <name>Mg(2+)</name>
        <dbReference type="ChEBI" id="CHEBI:18420"/>
    </cofactor>
</comment>
<dbReference type="SFLD" id="SFLDS00029">
    <property type="entry name" value="Radical_SAM"/>
    <property type="match status" value="1"/>
</dbReference>
<evidence type="ECO:0000256" key="7">
    <source>
        <dbReference type="ARBA" id="ARBA00023014"/>
    </source>
</evidence>
<comment type="function">
    <text evidence="9">Catalyzes the complex heterocyclic radical-mediated conversion of 6-carboxy-5,6,7,8-tetrahydropterin (CPH4) to 7-carboxy-7-deazaguanine (CDG), a step common to the biosynthetic pathways of all 7-deazapurine-containing compounds.</text>
</comment>
<keyword evidence="8 9" id="KW-0456">Lyase</keyword>
<organism evidence="10 11">
    <name type="scientific">Marinobacterium aestuarii</name>
    <dbReference type="NCBI Taxonomy" id="1821621"/>
    <lineage>
        <taxon>Bacteria</taxon>
        <taxon>Pseudomonadati</taxon>
        <taxon>Pseudomonadota</taxon>
        <taxon>Gammaproteobacteria</taxon>
        <taxon>Oceanospirillales</taxon>
        <taxon>Oceanospirillaceae</taxon>
        <taxon>Marinobacterium</taxon>
    </lineage>
</organism>
<evidence type="ECO:0000313" key="10">
    <source>
        <dbReference type="EMBL" id="ANG63323.1"/>
    </source>
</evidence>
<evidence type="ECO:0000256" key="3">
    <source>
        <dbReference type="ARBA" id="ARBA00022723"/>
    </source>
</evidence>
<dbReference type="GO" id="GO:1904047">
    <property type="term" value="F:S-adenosyl-L-methionine binding"/>
    <property type="evidence" value="ECO:0007669"/>
    <property type="project" value="UniProtKB-UniRule"/>
</dbReference>
<dbReference type="OrthoDB" id="9792276at2"/>
<dbReference type="HAMAP" id="MF_00917">
    <property type="entry name" value="QueE"/>
    <property type="match status" value="1"/>
</dbReference>
<dbReference type="EC" id="4.3.99.3" evidence="9"/>
<evidence type="ECO:0000256" key="8">
    <source>
        <dbReference type="ARBA" id="ARBA00023239"/>
    </source>
</evidence>
<evidence type="ECO:0000313" key="11">
    <source>
        <dbReference type="Proteomes" id="UP000078070"/>
    </source>
</evidence>
<comment type="pathway">
    <text evidence="9">Purine metabolism; 7-cyano-7-deazaguanine biosynthesis.</text>
</comment>
<feature type="binding site" evidence="9">
    <location>
        <begin position="47"/>
        <end position="49"/>
    </location>
    <ligand>
        <name>S-adenosyl-L-methionine</name>
        <dbReference type="ChEBI" id="CHEBI:59789"/>
    </ligand>
</feature>
<comment type="cofactor">
    <cofactor evidence="9">
        <name>[4Fe-4S] cluster</name>
        <dbReference type="ChEBI" id="CHEBI:49883"/>
    </cofactor>
    <text evidence="9">Binds 1 [4Fe-4S] cluster. The cluster is coordinated with 3 cysteines and an exchangeable S-adenosyl-L-methionine.</text>
</comment>
<feature type="binding site" evidence="9">
    <location>
        <position position="92"/>
    </location>
    <ligand>
        <name>S-adenosyl-L-methionine</name>
        <dbReference type="ChEBI" id="CHEBI:59789"/>
    </ligand>
</feature>
<keyword evidence="1 9" id="KW-0004">4Fe-4S</keyword>
<feature type="binding site" evidence="9">
    <location>
        <position position="26"/>
    </location>
    <ligand>
        <name>substrate</name>
    </ligand>
</feature>
<comment type="catalytic activity">
    <reaction evidence="9">
        <text>6-carboxy-5,6,7,8-tetrahydropterin + H(+) = 7-carboxy-7-carbaguanine + NH4(+)</text>
        <dbReference type="Rhea" id="RHEA:27974"/>
        <dbReference type="ChEBI" id="CHEBI:15378"/>
        <dbReference type="ChEBI" id="CHEBI:28938"/>
        <dbReference type="ChEBI" id="CHEBI:61032"/>
        <dbReference type="ChEBI" id="CHEBI:61036"/>
        <dbReference type="EC" id="4.3.99.3"/>
    </reaction>
</comment>
<dbReference type="GO" id="GO:0000287">
    <property type="term" value="F:magnesium ion binding"/>
    <property type="evidence" value="ECO:0007669"/>
    <property type="project" value="UniProtKB-UniRule"/>
</dbReference>
<dbReference type="PIRSF" id="PIRSF000370">
    <property type="entry name" value="QueE"/>
    <property type="match status" value="1"/>
</dbReference>
<accession>A0A1A9F0Q0</accession>
<dbReference type="GO" id="GO:0051539">
    <property type="term" value="F:4 iron, 4 sulfur cluster binding"/>
    <property type="evidence" value="ECO:0007669"/>
    <property type="project" value="UniProtKB-UniRule"/>
</dbReference>
<dbReference type="InterPro" id="IPR013785">
    <property type="entry name" value="Aldolase_TIM"/>
</dbReference>
<keyword evidence="3 9" id="KW-0479">Metal-binding</keyword>
<proteinExistence type="inferred from homology"/>
<reference evidence="11" key="1">
    <citation type="submission" date="2016-05" db="EMBL/GenBank/DDBJ databases">
        <authorList>
            <person name="Baek K."/>
            <person name="Yang S.-J."/>
        </authorList>
    </citation>
    <scope>NUCLEOTIDE SEQUENCE [LARGE SCALE GENOMIC DNA]</scope>
    <source>
        <strain evidence="11">ST58-10</strain>
    </source>
</reference>
<dbReference type="InterPro" id="IPR058240">
    <property type="entry name" value="rSAM_sf"/>
</dbReference>
<dbReference type="InterPro" id="IPR007197">
    <property type="entry name" value="rSAM"/>
</dbReference>
<evidence type="ECO:0000256" key="5">
    <source>
        <dbReference type="ARBA" id="ARBA00022842"/>
    </source>
</evidence>